<organism evidence="2 3">
    <name type="scientific">Hondaea fermentalgiana</name>
    <dbReference type="NCBI Taxonomy" id="2315210"/>
    <lineage>
        <taxon>Eukaryota</taxon>
        <taxon>Sar</taxon>
        <taxon>Stramenopiles</taxon>
        <taxon>Bigyra</taxon>
        <taxon>Labyrinthulomycetes</taxon>
        <taxon>Thraustochytrida</taxon>
        <taxon>Thraustochytriidae</taxon>
        <taxon>Hondaea</taxon>
    </lineage>
</organism>
<protein>
    <submittedName>
        <fullName evidence="2">Uncharacterized protein</fullName>
    </submittedName>
</protein>
<evidence type="ECO:0000313" key="2">
    <source>
        <dbReference type="EMBL" id="GBG30014.1"/>
    </source>
</evidence>
<keyword evidence="3" id="KW-1185">Reference proteome</keyword>
<dbReference type="Proteomes" id="UP000241890">
    <property type="component" value="Unassembled WGS sequence"/>
</dbReference>
<sequence>MGGRKTAARATMVAAVLAAIVLAQTTCEAAWTCEEALRGSGDGCDCGCGERDPDCDSGGGVAELRCHDESGLVRTPVVSSEWVCVAAEDVCAPVPDCAALN</sequence>
<name>A0A2R5GQ50_9STRA</name>
<feature type="chain" id="PRO_5015317630" evidence="1">
    <location>
        <begin position="24"/>
        <end position="101"/>
    </location>
</feature>
<dbReference type="EMBL" id="BEYU01000070">
    <property type="protein sequence ID" value="GBG30014.1"/>
    <property type="molecule type" value="Genomic_DNA"/>
</dbReference>
<accession>A0A2R5GQ50</accession>
<feature type="signal peptide" evidence="1">
    <location>
        <begin position="1"/>
        <end position="23"/>
    </location>
</feature>
<evidence type="ECO:0000256" key="1">
    <source>
        <dbReference type="SAM" id="SignalP"/>
    </source>
</evidence>
<comment type="caution">
    <text evidence="2">The sequence shown here is derived from an EMBL/GenBank/DDBJ whole genome shotgun (WGS) entry which is preliminary data.</text>
</comment>
<gene>
    <name evidence="2" type="ORF">FCC1311_062342</name>
</gene>
<dbReference type="AlphaFoldDB" id="A0A2R5GQ50"/>
<proteinExistence type="predicted"/>
<reference evidence="2 3" key="1">
    <citation type="submission" date="2017-12" db="EMBL/GenBank/DDBJ databases">
        <title>Sequencing, de novo assembly and annotation of complete genome of a new Thraustochytrid species, strain FCC1311.</title>
        <authorList>
            <person name="Sedici K."/>
            <person name="Godart F."/>
            <person name="Aiese Cigliano R."/>
            <person name="Sanseverino W."/>
            <person name="Barakat M."/>
            <person name="Ortet P."/>
            <person name="Marechal E."/>
            <person name="Cagnac O."/>
            <person name="Amato A."/>
        </authorList>
    </citation>
    <scope>NUCLEOTIDE SEQUENCE [LARGE SCALE GENOMIC DNA]</scope>
</reference>
<evidence type="ECO:0000313" key="3">
    <source>
        <dbReference type="Proteomes" id="UP000241890"/>
    </source>
</evidence>
<keyword evidence="1" id="KW-0732">Signal</keyword>
<dbReference type="InParanoid" id="A0A2R5GQ50"/>
<feature type="non-terminal residue" evidence="2">
    <location>
        <position position="101"/>
    </location>
</feature>